<organism evidence="2 3">
    <name type="scientific">Glycomyces sambucus</name>
    <dbReference type="NCBI Taxonomy" id="380244"/>
    <lineage>
        <taxon>Bacteria</taxon>
        <taxon>Bacillati</taxon>
        <taxon>Actinomycetota</taxon>
        <taxon>Actinomycetes</taxon>
        <taxon>Glycomycetales</taxon>
        <taxon>Glycomycetaceae</taxon>
        <taxon>Glycomyces</taxon>
    </lineage>
</organism>
<accession>A0A1G9FC87</accession>
<dbReference type="OrthoDB" id="4457345at2"/>
<dbReference type="InterPro" id="IPR025851">
    <property type="entry name" value="SUKH-4"/>
</dbReference>
<evidence type="ECO:0000313" key="3">
    <source>
        <dbReference type="Proteomes" id="UP000198662"/>
    </source>
</evidence>
<dbReference type="Proteomes" id="UP000198662">
    <property type="component" value="Unassembled WGS sequence"/>
</dbReference>
<reference evidence="3" key="1">
    <citation type="submission" date="2016-10" db="EMBL/GenBank/DDBJ databases">
        <authorList>
            <person name="Varghese N."/>
            <person name="Submissions S."/>
        </authorList>
    </citation>
    <scope>NUCLEOTIDE SEQUENCE [LARGE SCALE GENOMIC DNA]</scope>
    <source>
        <strain evidence="3">CGMCC 4.3147</strain>
    </source>
</reference>
<name>A0A1G9FC87_9ACTN</name>
<proteinExistence type="predicted"/>
<dbReference type="STRING" id="380244.SAMN05216298_1702"/>
<evidence type="ECO:0000313" key="2">
    <source>
        <dbReference type="EMBL" id="SDK85992.1"/>
    </source>
</evidence>
<dbReference type="RefSeq" id="WP_091046052.1">
    <property type="nucleotide sequence ID" value="NZ_FNGF01000002.1"/>
</dbReference>
<dbReference type="AlphaFoldDB" id="A0A1G9FC87"/>
<sequence length="149" mass="15771">MTDALTDRDIARALADRADTPYPGEWQEPPYREHRAGGRVYALVAADPGLSDIGVDREGGGVWLLPAGDEPALVNSSAAAFTACSKVYAEAAAEVERAEAEDPDEDEDRGDAFTEAVLERLAAVDAAAVEDENAFWSVAAEELGYAMPG</sequence>
<gene>
    <name evidence="2" type="ORF">SAMN05216298_1702</name>
</gene>
<keyword evidence="3" id="KW-1185">Reference proteome</keyword>
<protein>
    <submittedName>
        <fullName evidence="2">SUKH-4 immunity protein</fullName>
    </submittedName>
</protein>
<feature type="region of interest" description="Disordered" evidence="1">
    <location>
        <begin position="12"/>
        <end position="33"/>
    </location>
</feature>
<dbReference type="Pfam" id="PF14435">
    <property type="entry name" value="SUKH-4"/>
    <property type="match status" value="1"/>
</dbReference>
<dbReference type="EMBL" id="FNGF01000002">
    <property type="protein sequence ID" value="SDK85992.1"/>
    <property type="molecule type" value="Genomic_DNA"/>
</dbReference>
<evidence type="ECO:0000256" key="1">
    <source>
        <dbReference type="SAM" id="MobiDB-lite"/>
    </source>
</evidence>